<organism evidence="9 10">
    <name type="scientific">Thiopseudomonas denitrificans</name>
    <dbReference type="NCBI Taxonomy" id="1501432"/>
    <lineage>
        <taxon>Bacteria</taxon>
        <taxon>Pseudomonadati</taxon>
        <taxon>Pseudomonadota</taxon>
        <taxon>Gammaproteobacteria</taxon>
        <taxon>Pseudomonadales</taxon>
        <taxon>Pseudomonadaceae</taxon>
        <taxon>Thiopseudomonas</taxon>
    </lineage>
</organism>
<name>A0A4R6TY97_9GAMM</name>
<dbReference type="InterPro" id="IPR004089">
    <property type="entry name" value="MCPsignal_dom"/>
</dbReference>
<dbReference type="SMART" id="SM00283">
    <property type="entry name" value="MA"/>
    <property type="match status" value="1"/>
</dbReference>
<dbReference type="Gene3D" id="1.20.120.30">
    <property type="entry name" value="Aspartate receptor, ligand-binding domain"/>
    <property type="match status" value="1"/>
</dbReference>
<sequence length="368" mass="41443">MFSAKLKMQLKQSQHENDRLNLENQQLHQQIAQLEQQQAQLQARLHHQERERTTHQGVYTSLGSFGNSLNGVKNSFMNLVDTLNIERDSALKAAEQSDTNRIAFERIAENLQATFRLMHQAAEQVSSLSQRAEEIGGFVQLIQDVANQTNLLALNAAIEAARAGEAGRGFAVVADEVRNLAQRTSDATEDISRLVQDIQNETRNAREIMDRGATDAGSHATESQQAVLSMHELLELSRRMEQAISDSAILANVELANIDELELKLEVYKVFFGISDTLPEDFPDEQHCRLGQWYYQGDGRELFADMQDYRSMESPHKAVHDQAVNAVRYYRAGQLEQALQALNAMEHANHTVMQGLNSMLHKLGHLAR</sequence>
<evidence type="ECO:0000256" key="3">
    <source>
        <dbReference type="ARBA" id="ARBA00022989"/>
    </source>
</evidence>
<dbReference type="AlphaFoldDB" id="A0A4R6TY97"/>
<evidence type="ECO:0000256" key="7">
    <source>
        <dbReference type="SAM" id="Coils"/>
    </source>
</evidence>
<keyword evidence="4" id="KW-0472">Membrane</keyword>
<comment type="caution">
    <text evidence="9">The sequence shown here is derived from an EMBL/GenBank/DDBJ whole genome shotgun (WGS) entry which is preliminary data.</text>
</comment>
<dbReference type="GO" id="GO:0007165">
    <property type="term" value="P:signal transduction"/>
    <property type="evidence" value="ECO:0007669"/>
    <property type="project" value="UniProtKB-KW"/>
</dbReference>
<dbReference type="EMBL" id="SNYK01000006">
    <property type="protein sequence ID" value="TDQ37802.1"/>
    <property type="molecule type" value="Genomic_DNA"/>
</dbReference>
<feature type="coiled-coil region" evidence="7">
    <location>
        <begin position="3"/>
        <end position="51"/>
    </location>
</feature>
<dbReference type="Proteomes" id="UP000294575">
    <property type="component" value="Unassembled WGS sequence"/>
</dbReference>
<comment type="subcellular location">
    <subcellularLocation>
        <location evidence="1">Membrane</location>
    </subcellularLocation>
</comment>
<dbReference type="InterPro" id="IPR025991">
    <property type="entry name" value="Chemoreceptor_zinc-bind_dom"/>
</dbReference>
<evidence type="ECO:0000313" key="9">
    <source>
        <dbReference type="EMBL" id="TDQ37802.1"/>
    </source>
</evidence>
<dbReference type="PANTHER" id="PTHR32089:SF112">
    <property type="entry name" value="LYSOZYME-LIKE PROTEIN-RELATED"/>
    <property type="match status" value="1"/>
</dbReference>
<dbReference type="OrthoDB" id="9808588at2"/>
<dbReference type="Gene3D" id="6.10.250.3200">
    <property type="match status" value="1"/>
</dbReference>
<dbReference type="Pfam" id="PF13682">
    <property type="entry name" value="CZB"/>
    <property type="match status" value="1"/>
</dbReference>
<evidence type="ECO:0000256" key="2">
    <source>
        <dbReference type="ARBA" id="ARBA00022692"/>
    </source>
</evidence>
<dbReference type="GO" id="GO:0006935">
    <property type="term" value="P:chemotaxis"/>
    <property type="evidence" value="ECO:0007669"/>
    <property type="project" value="UniProtKB-ARBA"/>
</dbReference>
<evidence type="ECO:0000256" key="1">
    <source>
        <dbReference type="ARBA" id="ARBA00004370"/>
    </source>
</evidence>
<evidence type="ECO:0000256" key="6">
    <source>
        <dbReference type="PROSITE-ProRule" id="PRU00284"/>
    </source>
</evidence>
<evidence type="ECO:0000313" key="10">
    <source>
        <dbReference type="Proteomes" id="UP000294575"/>
    </source>
</evidence>
<proteinExistence type="predicted"/>
<keyword evidence="9" id="KW-0675">Receptor</keyword>
<dbReference type="SUPFAM" id="SSF58104">
    <property type="entry name" value="Methyl-accepting chemotaxis protein (MCP) signaling domain"/>
    <property type="match status" value="1"/>
</dbReference>
<evidence type="ECO:0000259" key="8">
    <source>
        <dbReference type="PROSITE" id="PS50111"/>
    </source>
</evidence>
<evidence type="ECO:0000256" key="4">
    <source>
        <dbReference type="ARBA" id="ARBA00023136"/>
    </source>
</evidence>
<keyword evidence="5 6" id="KW-0807">Transducer</keyword>
<dbReference type="GO" id="GO:0016020">
    <property type="term" value="C:membrane"/>
    <property type="evidence" value="ECO:0007669"/>
    <property type="project" value="UniProtKB-SubCell"/>
</dbReference>
<keyword evidence="3" id="KW-1133">Transmembrane helix</keyword>
<keyword evidence="7" id="KW-0175">Coiled coil</keyword>
<dbReference type="PROSITE" id="PS50111">
    <property type="entry name" value="CHEMOTAXIS_TRANSDUC_2"/>
    <property type="match status" value="1"/>
</dbReference>
<feature type="domain" description="Methyl-accepting transducer" evidence="8">
    <location>
        <begin position="60"/>
        <end position="275"/>
    </location>
</feature>
<protein>
    <submittedName>
        <fullName evidence="9">Chemoreceptor zinc-binding protein</fullName>
    </submittedName>
</protein>
<evidence type="ECO:0000256" key="5">
    <source>
        <dbReference type="ARBA" id="ARBA00023224"/>
    </source>
</evidence>
<gene>
    <name evidence="9" type="ORF">DFQ45_10628</name>
</gene>
<dbReference type="PANTHER" id="PTHR32089">
    <property type="entry name" value="METHYL-ACCEPTING CHEMOTAXIS PROTEIN MCPB"/>
    <property type="match status" value="1"/>
</dbReference>
<accession>A0A4R6TY97</accession>
<reference evidence="9 10" key="1">
    <citation type="submission" date="2019-03" db="EMBL/GenBank/DDBJ databases">
        <title>Genomic Encyclopedia of Type Strains, Phase IV (KMG-IV): sequencing the most valuable type-strain genomes for metagenomic binning, comparative biology and taxonomic classification.</title>
        <authorList>
            <person name="Goeker M."/>
        </authorList>
    </citation>
    <scope>NUCLEOTIDE SEQUENCE [LARGE SCALE GENOMIC DNA]</scope>
    <source>
        <strain evidence="9 10">DSM 28679</strain>
    </source>
</reference>
<dbReference type="Pfam" id="PF00015">
    <property type="entry name" value="MCPsignal"/>
    <property type="match status" value="1"/>
</dbReference>
<keyword evidence="2" id="KW-0812">Transmembrane</keyword>
<keyword evidence="10" id="KW-1185">Reference proteome</keyword>